<organism evidence="1 2">
    <name type="scientific">Reticulomyxa filosa</name>
    <dbReference type="NCBI Taxonomy" id="46433"/>
    <lineage>
        <taxon>Eukaryota</taxon>
        <taxon>Sar</taxon>
        <taxon>Rhizaria</taxon>
        <taxon>Retaria</taxon>
        <taxon>Foraminifera</taxon>
        <taxon>Monothalamids</taxon>
        <taxon>Reticulomyxidae</taxon>
        <taxon>Reticulomyxa</taxon>
    </lineage>
</organism>
<dbReference type="EMBL" id="ASPP01023381">
    <property type="protein sequence ID" value="ETO10576.1"/>
    <property type="molecule type" value="Genomic_DNA"/>
</dbReference>
<sequence>MQLIEWRRQLLKWKMTYQFPDDFCVHYVVAQCPSNEVQDIVTAANANIPFKDLMSLLCGTFGGKHHHRAKFVLAREIEYAEECNVPESKRITPLDDIIEQRSEDIAKTESALQESQSKSEDEIRLKRLSKSNWLINKNSGTVFKYGDCETMNGKGISSKILYNRNCISKNIAYITDKNKEKHKDKELHALDKQNIEDINTNNCVLPIVVIDIIMQNMEQYKLEN</sequence>
<dbReference type="Proteomes" id="UP000023152">
    <property type="component" value="Unassembled WGS sequence"/>
</dbReference>
<evidence type="ECO:0000313" key="1">
    <source>
        <dbReference type="EMBL" id="ETO10576.1"/>
    </source>
</evidence>
<evidence type="ECO:0000313" key="2">
    <source>
        <dbReference type="Proteomes" id="UP000023152"/>
    </source>
</evidence>
<gene>
    <name evidence="1" type="ORF">RFI_26800</name>
</gene>
<reference evidence="1 2" key="1">
    <citation type="journal article" date="2013" name="Curr. Biol.">
        <title>The Genome of the Foraminiferan Reticulomyxa filosa.</title>
        <authorList>
            <person name="Glockner G."/>
            <person name="Hulsmann N."/>
            <person name="Schleicher M."/>
            <person name="Noegel A.A."/>
            <person name="Eichinger L."/>
            <person name="Gallinger C."/>
            <person name="Pawlowski J."/>
            <person name="Sierra R."/>
            <person name="Euteneuer U."/>
            <person name="Pillet L."/>
            <person name="Moustafa A."/>
            <person name="Platzer M."/>
            <person name="Groth M."/>
            <person name="Szafranski K."/>
            <person name="Schliwa M."/>
        </authorList>
    </citation>
    <scope>NUCLEOTIDE SEQUENCE [LARGE SCALE GENOMIC DNA]</scope>
</reference>
<protein>
    <submittedName>
        <fullName evidence="1">Uncharacterized protein</fullName>
    </submittedName>
</protein>
<comment type="caution">
    <text evidence="1">The sequence shown here is derived from an EMBL/GenBank/DDBJ whole genome shotgun (WGS) entry which is preliminary data.</text>
</comment>
<proteinExistence type="predicted"/>
<name>X6MA79_RETFI</name>
<accession>X6MA79</accession>
<dbReference type="AlphaFoldDB" id="X6MA79"/>
<keyword evidence="2" id="KW-1185">Reference proteome</keyword>